<keyword evidence="2" id="KW-1185">Reference proteome</keyword>
<dbReference type="RefSeq" id="WP_107244187.1">
    <property type="nucleotide sequence ID" value="NZ_PYMJ01000023.1"/>
</dbReference>
<organism evidence="1 2">
    <name type="scientific">Photobacterium frigidiphilum</name>
    <dbReference type="NCBI Taxonomy" id="264736"/>
    <lineage>
        <taxon>Bacteria</taxon>
        <taxon>Pseudomonadati</taxon>
        <taxon>Pseudomonadota</taxon>
        <taxon>Gammaproteobacteria</taxon>
        <taxon>Vibrionales</taxon>
        <taxon>Vibrionaceae</taxon>
        <taxon>Photobacterium</taxon>
    </lineage>
</organism>
<evidence type="ECO:0000313" key="2">
    <source>
        <dbReference type="Proteomes" id="UP000240987"/>
    </source>
</evidence>
<protein>
    <submittedName>
        <fullName evidence="1">Uncharacterized protein</fullName>
    </submittedName>
</protein>
<gene>
    <name evidence="1" type="ORF">C9J12_19225</name>
</gene>
<name>A0A2T3JBH0_9GAMM</name>
<comment type="caution">
    <text evidence="1">The sequence shown here is derived from an EMBL/GenBank/DDBJ whole genome shotgun (WGS) entry which is preliminary data.</text>
</comment>
<dbReference type="AlphaFoldDB" id="A0A2T3JBH0"/>
<reference evidence="1 2" key="1">
    <citation type="submission" date="2018-01" db="EMBL/GenBank/DDBJ databases">
        <title>Whole genome sequencing of Histamine producing bacteria.</title>
        <authorList>
            <person name="Butler K."/>
        </authorList>
    </citation>
    <scope>NUCLEOTIDE SEQUENCE [LARGE SCALE GENOMIC DNA]</scope>
    <source>
        <strain evidence="1 2">JCM 12947</strain>
    </source>
</reference>
<dbReference type="Proteomes" id="UP000240987">
    <property type="component" value="Unassembled WGS sequence"/>
</dbReference>
<dbReference type="OrthoDB" id="5829540at2"/>
<evidence type="ECO:0000313" key="1">
    <source>
        <dbReference type="EMBL" id="PSU46204.1"/>
    </source>
</evidence>
<dbReference type="EMBL" id="PYMJ01000023">
    <property type="protein sequence ID" value="PSU46204.1"/>
    <property type="molecule type" value="Genomic_DNA"/>
</dbReference>
<accession>A0A2T3JBH0</accession>
<sequence>MKHIISKVEDLKNIGIKFDEENVKSCLVHYELKGKIREVLSLAEELGLDITKDKTKSSVSVVVSNFSDIDGCRKKVLNQVYQEQTPLVIATLKTTNIFKEILFTLGEAVDRTKYYK</sequence>
<proteinExistence type="predicted"/>